<dbReference type="EMBL" id="MIKG01000007">
    <property type="protein sequence ID" value="RAO68223.1"/>
    <property type="molecule type" value="Genomic_DNA"/>
</dbReference>
<dbReference type="RefSeq" id="XP_040732739.1">
    <property type="nucleotide sequence ID" value="XM_040876579.1"/>
</dbReference>
<comment type="caution">
    <text evidence="1">The sequence shown here is derived from an EMBL/GenBank/DDBJ whole genome shotgun (WGS) entry which is preliminary data.</text>
</comment>
<name>A0A364KXF2_TALAM</name>
<gene>
    <name evidence="1" type="ORF">BHQ10_004235</name>
</gene>
<dbReference type="Gene3D" id="3.80.10.10">
    <property type="entry name" value="Ribonuclease Inhibitor"/>
    <property type="match status" value="1"/>
</dbReference>
<dbReference type="OrthoDB" id="4757858at2759"/>
<evidence type="ECO:0000313" key="2">
    <source>
        <dbReference type="Proteomes" id="UP000249363"/>
    </source>
</evidence>
<dbReference type="GeneID" id="63793451"/>
<dbReference type="AlphaFoldDB" id="A0A364KXF2"/>
<dbReference type="InterPro" id="IPR032675">
    <property type="entry name" value="LRR_dom_sf"/>
</dbReference>
<proteinExistence type="predicted"/>
<protein>
    <recommendedName>
        <fullName evidence="3">F-box domain-containing protein</fullName>
    </recommendedName>
</protein>
<evidence type="ECO:0008006" key="3">
    <source>
        <dbReference type="Google" id="ProtNLM"/>
    </source>
</evidence>
<keyword evidence="2" id="KW-1185">Reference proteome</keyword>
<dbReference type="STRING" id="1196081.A0A364KXF2"/>
<evidence type="ECO:0000313" key="1">
    <source>
        <dbReference type="EMBL" id="RAO68223.1"/>
    </source>
</evidence>
<reference evidence="1 2" key="1">
    <citation type="journal article" date="2017" name="Biotechnol. Biofuels">
        <title>Differential beta-glucosidase expression as a function of carbon source availability in Talaromyces amestolkiae: a genomic and proteomic approach.</title>
        <authorList>
            <person name="de Eugenio L.I."/>
            <person name="Mendez-Liter J.A."/>
            <person name="Nieto-Dominguez M."/>
            <person name="Alonso L."/>
            <person name="Gil-Munoz J."/>
            <person name="Barriuso J."/>
            <person name="Prieto A."/>
            <person name="Martinez M.J."/>
        </authorList>
    </citation>
    <scope>NUCLEOTIDE SEQUENCE [LARGE SCALE GENOMIC DNA]</scope>
    <source>
        <strain evidence="1 2">CIB</strain>
    </source>
</reference>
<accession>A0A364KXF2</accession>
<sequence>MKALPIELLQQICSVLCPHCVNINTNDQPSCRHALASLSRTSHLLRAVAQPFLFHRLKLHTGSTCKFLRLLYERPHLASSVKQLLPLRHELFFDGSKEDIQILRRAARELLLDVDGDPNFEQSYGDHDEKHFLTELAIALLPNLEACVMEIEYDLPDENLVTTNRFLASRFKRLATTDQQKPGLPKLRTLRFAKEGYQAFNLATPGIAVLLNAAPNLERLVFDGTHGVEKLYQGWPGNIELMAPALRNLRVLSITYTGLGNAEDDFEFRLLRRLVQLCTRLETFRFRGEGPFSWDLDGRHLPPSKFLEALEPVRERLKVLDFDLPKSDHPGPLDDWTLTRQSFTSFTRLESLHLDGFMFCHHFVDVVMKRSPRASTTCLTDILPPTVRFLSVMLVHKGRVWDDLCHLGRVADTEFPQLKTVTIERENVLDGVLTRAMRRKAREAFEQSRVRLSITKEKCYDEDMAFEDVYDYNK</sequence>
<organism evidence="1 2">
    <name type="scientific">Talaromyces amestolkiae</name>
    <dbReference type="NCBI Taxonomy" id="1196081"/>
    <lineage>
        <taxon>Eukaryota</taxon>
        <taxon>Fungi</taxon>
        <taxon>Dikarya</taxon>
        <taxon>Ascomycota</taxon>
        <taxon>Pezizomycotina</taxon>
        <taxon>Eurotiomycetes</taxon>
        <taxon>Eurotiomycetidae</taxon>
        <taxon>Eurotiales</taxon>
        <taxon>Trichocomaceae</taxon>
        <taxon>Talaromyces</taxon>
        <taxon>Talaromyces sect. Talaromyces</taxon>
    </lineage>
</organism>
<dbReference type="Proteomes" id="UP000249363">
    <property type="component" value="Unassembled WGS sequence"/>
</dbReference>